<feature type="transmembrane region" description="Helical" evidence="8">
    <location>
        <begin position="244"/>
        <end position="265"/>
    </location>
</feature>
<feature type="transmembrane region" description="Helical" evidence="8">
    <location>
        <begin position="169"/>
        <end position="194"/>
    </location>
</feature>
<feature type="region of interest" description="Disordered" evidence="7">
    <location>
        <begin position="632"/>
        <end position="703"/>
    </location>
</feature>
<evidence type="ECO:0000256" key="7">
    <source>
        <dbReference type="SAM" id="MobiDB-lite"/>
    </source>
</evidence>
<organism evidence="10 11">
    <name type="scientific">Porites evermanni</name>
    <dbReference type="NCBI Taxonomy" id="104178"/>
    <lineage>
        <taxon>Eukaryota</taxon>
        <taxon>Metazoa</taxon>
        <taxon>Cnidaria</taxon>
        <taxon>Anthozoa</taxon>
        <taxon>Hexacorallia</taxon>
        <taxon>Scleractinia</taxon>
        <taxon>Fungiina</taxon>
        <taxon>Poritidae</taxon>
        <taxon>Porites</taxon>
    </lineage>
</organism>
<proteinExistence type="predicted"/>
<sequence>MASLLSVRPQVIFLWRAPVTAAKPYKPHNIVKREIKIRPSTTLLRTGIVSASSESASVTEPIALSVTHSAIIVTPSASKRTTHIINSASIKDKNQFQLEVESLATDTPHFKQDSIAHPQAEALYEQQSESELTTEPQTVSEGASEPQAEPETWPEPGPEWKKAFKKWKWAWHIHVYVFATAFLFIGFYAGYYVVLNIYDGLGGKHLSVCLNAMVFLFGITRAFVMFLDPYHQGNLISAIFVMRLLWSIGGPCLTASDSLIILALIETSRVSIAPPRFQKLRTISIIIAIHFVLVIVSDTVVSTYMEAKVMILMCQVFFSVWGITLGAGYVRLAYKMNKQLFSHKQVKAKADKIYIFLIYASAAANFFICGVMIYTMVSVFGVYTDITFVDAWHWWTLQTLFRVGEVVTCVLIFTVSAKRSRVKSAADEIYSEFDSQSQAFESSSCSLVLQALQQCWLKFRKRNRVIDRSDIGAETTVASVVTKANSTTRASPSDEGDEFPPSFQAFRARGRGRRQSLFSHMQEASIENRISKLEESPAIVPSSRTRGRRQSLFSAMHEASINNAISNFANALAQAHTNTVACESLDEPDLESSQEPPPLPRRGRRMNVFSTLQETKPEKVIGRSAKMEDIKEESVLEKENEPMKRPPFLKKRSSERLRQLIQSFLSSSESESQQKQKNAVRVPEPIESEGNSEDSNPIAVEYS</sequence>
<feature type="transmembrane region" description="Helical" evidence="8">
    <location>
        <begin position="285"/>
        <end position="304"/>
    </location>
</feature>
<feature type="compositionally biased region" description="Low complexity" evidence="7">
    <location>
        <begin position="659"/>
        <end position="677"/>
    </location>
</feature>
<feature type="compositionally biased region" description="Polar residues" evidence="7">
    <location>
        <begin position="125"/>
        <end position="141"/>
    </location>
</feature>
<gene>
    <name evidence="10" type="ORF">PEVE_00011274</name>
</gene>
<accession>A0ABN8LZK3</accession>
<dbReference type="InterPro" id="IPR059081">
    <property type="entry name" value="PRRT3-4"/>
</dbReference>
<evidence type="ECO:0000313" key="10">
    <source>
        <dbReference type="EMBL" id="CAH3021404.1"/>
    </source>
</evidence>
<keyword evidence="3 8" id="KW-0812">Transmembrane</keyword>
<feature type="transmembrane region" description="Helical" evidence="8">
    <location>
        <begin position="206"/>
        <end position="224"/>
    </location>
</feature>
<dbReference type="EMBL" id="CALNXI010000181">
    <property type="protein sequence ID" value="CAH3021404.1"/>
    <property type="molecule type" value="Genomic_DNA"/>
</dbReference>
<keyword evidence="2" id="KW-0597">Phosphoprotein</keyword>
<evidence type="ECO:0000256" key="5">
    <source>
        <dbReference type="ARBA" id="ARBA00022989"/>
    </source>
</evidence>
<evidence type="ECO:0000256" key="4">
    <source>
        <dbReference type="ARBA" id="ARBA00022729"/>
    </source>
</evidence>
<evidence type="ECO:0000256" key="6">
    <source>
        <dbReference type="ARBA" id="ARBA00023136"/>
    </source>
</evidence>
<evidence type="ECO:0000313" key="11">
    <source>
        <dbReference type="Proteomes" id="UP001159427"/>
    </source>
</evidence>
<feature type="compositionally biased region" description="Basic and acidic residues" evidence="7">
    <location>
        <begin position="632"/>
        <end position="644"/>
    </location>
</feature>
<dbReference type="Pfam" id="PF25987">
    <property type="entry name" value="PRRT3"/>
    <property type="match status" value="1"/>
</dbReference>
<feature type="domain" description="Proline-rich transmembrane protein 3/4" evidence="9">
    <location>
        <begin position="148"/>
        <end position="422"/>
    </location>
</feature>
<feature type="transmembrane region" description="Helical" evidence="8">
    <location>
        <begin position="394"/>
        <end position="415"/>
    </location>
</feature>
<reference evidence="10 11" key="1">
    <citation type="submission" date="2022-05" db="EMBL/GenBank/DDBJ databases">
        <authorList>
            <consortium name="Genoscope - CEA"/>
            <person name="William W."/>
        </authorList>
    </citation>
    <scope>NUCLEOTIDE SEQUENCE [LARGE SCALE GENOMIC DNA]</scope>
</reference>
<dbReference type="InterPro" id="IPR052836">
    <property type="entry name" value="PRRT_domain-containing"/>
</dbReference>
<evidence type="ECO:0000259" key="9">
    <source>
        <dbReference type="Pfam" id="PF25987"/>
    </source>
</evidence>
<dbReference type="PANTHER" id="PTHR35578">
    <property type="entry name" value="PROLINE-RICH TRANSMEMBRANE PROTEIN 4-RELATED"/>
    <property type="match status" value="1"/>
</dbReference>
<feature type="region of interest" description="Disordered" evidence="7">
    <location>
        <begin position="583"/>
        <end position="606"/>
    </location>
</feature>
<feature type="transmembrane region" description="Helical" evidence="8">
    <location>
        <begin position="310"/>
        <end position="332"/>
    </location>
</feature>
<name>A0ABN8LZK3_9CNID</name>
<protein>
    <recommendedName>
        <fullName evidence="9">Proline-rich transmembrane protein 3/4 domain-containing protein</fullName>
    </recommendedName>
</protein>
<comment type="subcellular location">
    <subcellularLocation>
        <location evidence="1">Membrane</location>
        <topology evidence="1">Multi-pass membrane protein</topology>
    </subcellularLocation>
</comment>
<feature type="transmembrane region" description="Helical" evidence="8">
    <location>
        <begin position="353"/>
        <end position="374"/>
    </location>
</feature>
<evidence type="ECO:0000256" key="2">
    <source>
        <dbReference type="ARBA" id="ARBA00022553"/>
    </source>
</evidence>
<evidence type="ECO:0000256" key="1">
    <source>
        <dbReference type="ARBA" id="ARBA00004141"/>
    </source>
</evidence>
<keyword evidence="11" id="KW-1185">Reference proteome</keyword>
<evidence type="ECO:0000256" key="8">
    <source>
        <dbReference type="SAM" id="Phobius"/>
    </source>
</evidence>
<keyword evidence="5 8" id="KW-1133">Transmembrane helix</keyword>
<dbReference type="Proteomes" id="UP001159427">
    <property type="component" value="Unassembled WGS sequence"/>
</dbReference>
<keyword evidence="6 8" id="KW-0472">Membrane</keyword>
<comment type="caution">
    <text evidence="10">The sequence shown here is derived from an EMBL/GenBank/DDBJ whole genome shotgun (WGS) entry which is preliminary data.</text>
</comment>
<keyword evidence="4" id="KW-0732">Signal</keyword>
<evidence type="ECO:0000256" key="3">
    <source>
        <dbReference type="ARBA" id="ARBA00022692"/>
    </source>
</evidence>
<feature type="region of interest" description="Disordered" evidence="7">
    <location>
        <begin position="125"/>
        <end position="155"/>
    </location>
</feature>